<keyword evidence="2" id="KW-0732">Signal</keyword>
<reference evidence="4 5" key="1">
    <citation type="journal article" date="2010" name="J. Bacteriol.">
        <title>Biochemical characterization of a novel indole prenyltransferase from Streptomyces sp. SN-593.</title>
        <authorList>
            <person name="Takahashi S."/>
            <person name="Takagi H."/>
            <person name="Toyoda A."/>
            <person name="Uramoto M."/>
            <person name="Nogawa T."/>
            <person name="Ueki M."/>
            <person name="Sakaki Y."/>
            <person name="Osada H."/>
        </authorList>
    </citation>
    <scope>NUCLEOTIDE SEQUENCE [LARGE SCALE GENOMIC DNA]</scope>
    <source>
        <strain evidence="4 5">SN-593</strain>
    </source>
</reference>
<feature type="domain" description="Ricin B lectin" evidence="3">
    <location>
        <begin position="44"/>
        <end position="182"/>
    </location>
</feature>
<proteinExistence type="predicted"/>
<keyword evidence="5" id="KW-1185">Reference proteome</keyword>
<dbReference type="InterPro" id="IPR059186">
    <property type="entry name" value="SACTE_4363"/>
</dbReference>
<dbReference type="Pfam" id="PF14200">
    <property type="entry name" value="RicinB_lectin_2"/>
    <property type="match status" value="2"/>
</dbReference>
<evidence type="ECO:0000313" key="5">
    <source>
        <dbReference type="Proteomes" id="UP000595703"/>
    </source>
</evidence>
<dbReference type="InterPro" id="IPR011050">
    <property type="entry name" value="Pectin_lyase_fold/virulence"/>
</dbReference>
<dbReference type="AlphaFoldDB" id="A0A7U3UWA9"/>
<name>A0A7U3UWA9_9ACTN</name>
<reference evidence="4 5" key="3">
    <citation type="journal article" date="2011" name="Nat. Chem. Biol.">
        <title>Reveromycin A biosynthesis uses RevG and RevJ for stereospecific spiroacetal formation.</title>
        <authorList>
            <person name="Takahashi S."/>
            <person name="Toyoda A."/>
            <person name="Sekiyama Y."/>
            <person name="Takagi H."/>
            <person name="Nogawa T."/>
            <person name="Uramoto M."/>
            <person name="Suzuki R."/>
            <person name="Koshino H."/>
            <person name="Kumano T."/>
            <person name="Panthee S."/>
            <person name="Dairi T."/>
            <person name="Ishikawa J."/>
            <person name="Ikeda H."/>
            <person name="Sakaki Y."/>
            <person name="Osada H."/>
        </authorList>
    </citation>
    <scope>NUCLEOTIDE SEQUENCE [LARGE SCALE GENOMIC DNA]</scope>
    <source>
        <strain evidence="4 5">SN-593</strain>
    </source>
</reference>
<dbReference type="SUPFAM" id="SSF51126">
    <property type="entry name" value="Pectin lyase-like"/>
    <property type="match status" value="1"/>
</dbReference>
<dbReference type="KEGG" id="arev:RVR_6626"/>
<feature type="chain" id="PRO_5032676287" evidence="2">
    <location>
        <begin position="39"/>
        <end position="748"/>
    </location>
</feature>
<protein>
    <submittedName>
        <fullName evidence="4">Putative secreted protein</fullName>
    </submittedName>
</protein>
<dbReference type="SMART" id="SM00458">
    <property type="entry name" value="RICIN"/>
    <property type="match status" value="1"/>
</dbReference>
<organism evidence="4 5">
    <name type="scientific">Actinacidiphila reveromycinica</name>
    <dbReference type="NCBI Taxonomy" id="659352"/>
    <lineage>
        <taxon>Bacteria</taxon>
        <taxon>Bacillati</taxon>
        <taxon>Actinomycetota</taxon>
        <taxon>Actinomycetes</taxon>
        <taxon>Kitasatosporales</taxon>
        <taxon>Streptomycetaceae</taxon>
        <taxon>Actinacidiphila</taxon>
    </lineage>
</organism>
<reference evidence="4 5" key="2">
    <citation type="journal article" date="2011" name="J. Antibiot.">
        <title>Furaquinocins I and J: novel polyketide isoprenoid hybrid compounds from Streptomyces reveromyceticus SN-593.</title>
        <authorList>
            <person name="Panthee S."/>
            <person name="Takahashi S."/>
            <person name="Takagi H."/>
            <person name="Nogawa T."/>
            <person name="Oowada E."/>
            <person name="Uramoto M."/>
            <person name="Osada H."/>
        </authorList>
    </citation>
    <scope>NUCLEOTIDE SEQUENCE [LARGE SCALE GENOMIC DNA]</scope>
    <source>
        <strain evidence="4 5">SN-593</strain>
    </source>
</reference>
<evidence type="ECO:0000256" key="1">
    <source>
        <dbReference type="SAM" id="MobiDB-lite"/>
    </source>
</evidence>
<evidence type="ECO:0000256" key="2">
    <source>
        <dbReference type="SAM" id="SignalP"/>
    </source>
</evidence>
<dbReference type="PROSITE" id="PS50231">
    <property type="entry name" value="RICIN_B_LECTIN"/>
    <property type="match status" value="1"/>
</dbReference>
<feature type="signal peptide" evidence="2">
    <location>
        <begin position="1"/>
        <end position="38"/>
    </location>
</feature>
<gene>
    <name evidence="4" type="ORF">RVR_6626</name>
</gene>
<evidence type="ECO:0000313" key="4">
    <source>
        <dbReference type="EMBL" id="BBA99831.1"/>
    </source>
</evidence>
<dbReference type="InterPro" id="IPR000772">
    <property type="entry name" value="Ricin_B_lectin"/>
</dbReference>
<sequence length="748" mass="77259">MKRFLKLGRTARRAAGPGVAAVLVAAALQTFGATGAHAAVSPSTWYTMVAANSGKCVDAAAAATANGTAVQQYTCNGSTAQQWQLHPAADSGYYTIVNENGAQPAIDVDGPSTAGGALIHLWSNGGWSSQEWKPVQESGGNYHFVNHYSGLCLDVPSASTADSVQLQQYTCNGTSAQSFALGGTGGGGTPPPTNPDNPDLGPNVKIFDPSMSASSIQSTVNSVYASQQSNQFGTNRYALLFTPGSYNVDVPVGFYTEVAGLGASPDDVSLTGGGVHVDAGWSGGNATQNFWRDVENLSDTPSSGTLEYAVSQADPFRRVDVHGNMILDDNTSGNTSSNWSSGGFIGDSRVSGQINSGTQQQFLTQDTSMGSWGGSNWNMVFVGDNGAPAQSFPTYTTVGQSPAVREKPYLYTDSTGLYNVMVPGLRTNATGPDWTGGSTAGTSIPITKFHVVKSGDTAATINAALAAGSNLLFTPGVYHLNAPINITRPDTVVLGLGLATLVPDGGVTAITTADVNGIDIAGLIVSAGTTNSNSLVQIGPSGSSADHAADPTTLQDVFFRVGGDVAGKATQSLVVNADDTIGSDLWIWRADHGNGGTVGWNTNTAANGLVVNGDDVTMYGLAVEHYQKYQTLWNGNGGRTYFYQSEMPYDVPDNASWTPGGGENGYPSYKVAASVTSHQAWGLGVYCYMSTNPSVVADRAIEVPATGSTFKDMVTVSLGGDGTITHVINNSGGKVSGSTTVTYLTSGP</sequence>
<dbReference type="InterPro" id="IPR035992">
    <property type="entry name" value="Ricin_B-like_lectins"/>
</dbReference>
<dbReference type="RefSeq" id="WP_202235847.1">
    <property type="nucleotide sequence ID" value="NZ_AP018365.1"/>
</dbReference>
<dbReference type="EMBL" id="AP018365">
    <property type="protein sequence ID" value="BBA99831.1"/>
    <property type="molecule type" value="Genomic_DNA"/>
</dbReference>
<dbReference type="Proteomes" id="UP000595703">
    <property type="component" value="Chromosome"/>
</dbReference>
<dbReference type="Gene3D" id="2.80.10.50">
    <property type="match status" value="3"/>
</dbReference>
<reference evidence="4 5" key="4">
    <citation type="journal article" date="2020" name="Sci. Rep.">
        <title>beta-carboline chemical signals induce reveromycin production through a LuxR family regulator in Streptomyces sp. SN-593.</title>
        <authorList>
            <person name="Panthee S."/>
            <person name="Kito N."/>
            <person name="Hayashi T."/>
            <person name="Shimizu T."/>
            <person name="Ishikawa J."/>
            <person name="Hamamoto H."/>
            <person name="Osada H."/>
            <person name="Takahashi S."/>
        </authorList>
    </citation>
    <scope>NUCLEOTIDE SEQUENCE [LARGE SCALE GENOMIC DNA]</scope>
    <source>
        <strain evidence="4 5">SN-593</strain>
    </source>
</reference>
<accession>A0A7U3UWA9</accession>
<dbReference type="CDD" id="cd00161">
    <property type="entry name" value="beta-trefoil_Ricin-like"/>
    <property type="match status" value="1"/>
</dbReference>
<dbReference type="SUPFAM" id="SSF50370">
    <property type="entry name" value="Ricin B-like lectins"/>
    <property type="match status" value="1"/>
</dbReference>
<evidence type="ECO:0000259" key="3">
    <source>
        <dbReference type="SMART" id="SM00458"/>
    </source>
</evidence>
<feature type="region of interest" description="Disordered" evidence="1">
    <location>
        <begin position="181"/>
        <end position="201"/>
    </location>
</feature>
<dbReference type="CDD" id="cd23669">
    <property type="entry name" value="GH55_SacteLam55A-like"/>
    <property type="match status" value="1"/>
</dbReference>